<proteinExistence type="inferred from homology"/>
<protein>
    <recommendedName>
        <fullName evidence="15 17">UvrABC system protein A</fullName>
        <shortName evidence="17">UvrA protein</shortName>
    </recommendedName>
    <alternativeName>
        <fullName evidence="16 17">Excinuclease ABC subunit A</fullName>
    </alternativeName>
</protein>
<dbReference type="Proteomes" id="UP001204142">
    <property type="component" value="Unassembled WGS sequence"/>
</dbReference>
<gene>
    <name evidence="17 19" type="primary">uvrA</name>
    <name evidence="19" type="ORF">NQT62_02435</name>
</gene>
<comment type="function">
    <text evidence="17">The UvrABC repair system catalyzes the recognition and processing of DNA lesions. UvrA is an ATPase and a DNA-binding protein. A damage recognition complex composed of 2 UvrA and 2 UvrB subunits scans DNA for abnormalities. When the presence of a lesion has been verified by UvrB, the UvrA molecules dissociate.</text>
</comment>
<dbReference type="InterPro" id="IPR017871">
    <property type="entry name" value="ABC_transporter-like_CS"/>
</dbReference>
<comment type="similarity">
    <text evidence="14 17">Belongs to the ABC transporter superfamily. UvrA family.</text>
</comment>
<comment type="subunit">
    <text evidence="17">Forms a heterotetramer with UvrB during the search for lesions.</text>
</comment>
<keyword evidence="20" id="KW-1185">Reference proteome</keyword>
<evidence type="ECO:0000256" key="17">
    <source>
        <dbReference type="HAMAP-Rule" id="MF_00205"/>
    </source>
</evidence>
<sequence length="960" mass="105381">MNSIRIRGARTHNLKNISLDLPRDSLVVLTGLSGSGKSSLAFDTLYAEGQRRYVESLSAYARQFLQLMEKPDVDLIEGLSPAISIEQKATSHNPRSTVGTVTEIHDYLRLLFARAGTPRCPEHDLELSVQTVSEMVDTVLGWPEDTKVMILAPVLNQRKGEHSELMNDLRAQGFVRVRLKAGPNAQAEVVELDRLPALDKHHKHDLDVVVDRLKVRMDARQRLAESFETALRLTDGKAIALNLDSQQETLFSSKFACPVCDYSLTELEPRLFSFNNPAGACPVCDGLGHETFFDPLRVVAHPEVSLAAGAVSGWDRRNALYYQMMQSLAAHYGFDLETPWNELPDDVQQVVLYGSGSDEITFTYLSERSKPVCKTHAFEGIVTNLARRHRDTDSSAVRDELGKLMAVRSCQACGGSRLKTGARHVFIGDAEQRKALHEVTELPIQKCLDYFSSLQMRGAKGQIGEKVISEIKARLQFLNDVGLNYLTLNRSADTLSGGESQRIRLASQIGSGLTGVMYVLDEPSIGLHQRDNDRLIQTLLRLKNLGNTVLVVEHDEDAIRCADYVVDMGPGAGEHGGHVVAAGTPQEILDHPDSLTGKYLGGVLRIDRLSPLRKVDPARKLTVHGARGNNLKNVTVDIPVGLFVCVTGVSGSGKSTLINDTLLAEAARQLNRAHSEAAPHDHIAGLEHFDKVIAVDQSPIGRTPRSNPATYTGLFTPIRELFAGVPAARERGYDVGRFSFNVKGGRCEACQGDGVVKVEMHFLPDMYVPCDVCHGKRYNRETLEILYRGKNISEILDLTVEQALEVFAAVPTISRKLHTLMEVGLGYIRLGQSATTLSGGEAQRVKLSLELSKRDTGKTLYILDEPTTGLHFHDIALLLKVLNPLVEQGNTVLVIEHNLDVIRCADWIIDMGPEGGDGGGTVVAEGTPADVAKNKASHTGRFLSKMMKHMEQQREGGHTA</sequence>
<feature type="binding site" evidence="17">
    <location>
        <begin position="648"/>
        <end position="655"/>
    </location>
    <ligand>
        <name>ATP</name>
        <dbReference type="ChEBI" id="CHEBI:30616"/>
    </ligand>
</feature>
<feature type="domain" description="ABC transporter" evidence="18">
    <location>
        <begin position="612"/>
        <end position="944"/>
    </location>
</feature>
<keyword evidence="4 17" id="KW-0677">Repeat</keyword>
<keyword evidence="19" id="KW-0378">Hydrolase</keyword>
<evidence type="ECO:0000256" key="12">
    <source>
        <dbReference type="ARBA" id="ARBA00023125"/>
    </source>
</evidence>
<evidence type="ECO:0000256" key="15">
    <source>
        <dbReference type="ARBA" id="ARBA00039316"/>
    </source>
</evidence>
<evidence type="ECO:0000256" key="9">
    <source>
        <dbReference type="ARBA" id="ARBA00022833"/>
    </source>
</evidence>
<keyword evidence="2 17" id="KW-0963">Cytoplasm</keyword>
<evidence type="ECO:0000256" key="6">
    <source>
        <dbReference type="ARBA" id="ARBA00022763"/>
    </source>
</evidence>
<dbReference type="Gene3D" id="1.10.8.280">
    <property type="entry name" value="ABC transporter ATPase domain-like"/>
    <property type="match status" value="1"/>
</dbReference>
<dbReference type="InterPro" id="IPR041552">
    <property type="entry name" value="UvrA_DNA-bd"/>
</dbReference>
<dbReference type="CDD" id="cd03270">
    <property type="entry name" value="ABC_UvrA_I"/>
    <property type="match status" value="1"/>
</dbReference>
<feature type="binding site" evidence="17">
    <location>
        <begin position="31"/>
        <end position="38"/>
    </location>
    <ligand>
        <name>ATP</name>
        <dbReference type="ChEBI" id="CHEBI:30616"/>
    </ligand>
</feature>
<organism evidence="19 20">
    <name type="scientific">Limnobacter humi</name>
    <dbReference type="NCBI Taxonomy" id="1778671"/>
    <lineage>
        <taxon>Bacteria</taxon>
        <taxon>Pseudomonadati</taxon>
        <taxon>Pseudomonadota</taxon>
        <taxon>Betaproteobacteria</taxon>
        <taxon>Burkholderiales</taxon>
        <taxon>Burkholderiaceae</taxon>
        <taxon>Limnobacter</taxon>
    </lineage>
</organism>
<dbReference type="Gene3D" id="3.30.1490.20">
    <property type="entry name" value="ATP-grasp fold, A domain"/>
    <property type="match status" value="1"/>
</dbReference>
<evidence type="ECO:0000256" key="3">
    <source>
        <dbReference type="ARBA" id="ARBA00022723"/>
    </source>
</evidence>
<keyword evidence="5 17" id="KW-0547">Nucleotide-binding</keyword>
<evidence type="ECO:0000256" key="7">
    <source>
        <dbReference type="ARBA" id="ARBA00022769"/>
    </source>
</evidence>
<dbReference type="InterPro" id="IPR027417">
    <property type="entry name" value="P-loop_NTPase"/>
</dbReference>
<evidence type="ECO:0000313" key="19">
    <source>
        <dbReference type="EMBL" id="MCQ8895296.1"/>
    </source>
</evidence>
<keyword evidence="7 17" id="KW-0228">DNA excision</keyword>
<evidence type="ECO:0000256" key="4">
    <source>
        <dbReference type="ARBA" id="ARBA00022737"/>
    </source>
</evidence>
<evidence type="ECO:0000256" key="10">
    <source>
        <dbReference type="ARBA" id="ARBA00022840"/>
    </source>
</evidence>
<dbReference type="PANTHER" id="PTHR43152:SF3">
    <property type="entry name" value="UVRABC SYSTEM PROTEIN A"/>
    <property type="match status" value="1"/>
</dbReference>
<comment type="subcellular location">
    <subcellularLocation>
        <location evidence="1 17">Cytoplasm</location>
    </subcellularLocation>
</comment>
<dbReference type="Pfam" id="PF17760">
    <property type="entry name" value="UvrA_inter"/>
    <property type="match status" value="1"/>
</dbReference>
<dbReference type="HAMAP" id="MF_00205">
    <property type="entry name" value="UvrA"/>
    <property type="match status" value="1"/>
</dbReference>
<dbReference type="InterPro" id="IPR041102">
    <property type="entry name" value="UvrA_inter"/>
</dbReference>
<dbReference type="NCBIfam" id="TIGR00630">
    <property type="entry name" value="uvra"/>
    <property type="match status" value="1"/>
</dbReference>
<feature type="zinc finger region" description="C4-type" evidence="17">
    <location>
        <begin position="747"/>
        <end position="773"/>
    </location>
</feature>
<evidence type="ECO:0000313" key="20">
    <source>
        <dbReference type="Proteomes" id="UP001204142"/>
    </source>
</evidence>
<dbReference type="EMBL" id="JANIGO010000001">
    <property type="protein sequence ID" value="MCQ8895296.1"/>
    <property type="molecule type" value="Genomic_DNA"/>
</dbReference>
<keyword evidence="17" id="KW-0742">SOS response</keyword>
<evidence type="ECO:0000256" key="13">
    <source>
        <dbReference type="ARBA" id="ARBA00023204"/>
    </source>
</evidence>
<dbReference type="PROSITE" id="PS50893">
    <property type="entry name" value="ABC_TRANSPORTER_2"/>
    <property type="match status" value="1"/>
</dbReference>
<name>A0ABT1WE32_9BURK</name>
<dbReference type="NCBIfam" id="NF001503">
    <property type="entry name" value="PRK00349.1"/>
    <property type="match status" value="1"/>
</dbReference>
<keyword evidence="8 17" id="KW-0863">Zinc-finger</keyword>
<evidence type="ECO:0000259" key="18">
    <source>
        <dbReference type="PROSITE" id="PS50893"/>
    </source>
</evidence>
<dbReference type="InterPro" id="IPR003439">
    <property type="entry name" value="ABC_transporter-like_ATP-bd"/>
</dbReference>
<evidence type="ECO:0000256" key="5">
    <source>
        <dbReference type="ARBA" id="ARBA00022741"/>
    </source>
</evidence>
<dbReference type="InterPro" id="IPR013815">
    <property type="entry name" value="ATP_grasp_subdomain_1"/>
</dbReference>
<dbReference type="PROSITE" id="PS00211">
    <property type="entry name" value="ABC_TRANSPORTER_1"/>
    <property type="match status" value="2"/>
</dbReference>
<keyword evidence="6 17" id="KW-0227">DNA damage</keyword>
<dbReference type="SUPFAM" id="SSF52540">
    <property type="entry name" value="P-loop containing nucleoside triphosphate hydrolases"/>
    <property type="match status" value="2"/>
</dbReference>
<keyword evidence="10 17" id="KW-0067">ATP-binding</keyword>
<dbReference type="GO" id="GO:0016787">
    <property type="term" value="F:hydrolase activity"/>
    <property type="evidence" value="ECO:0007669"/>
    <property type="project" value="UniProtKB-KW"/>
</dbReference>
<evidence type="ECO:0000256" key="8">
    <source>
        <dbReference type="ARBA" id="ARBA00022771"/>
    </source>
</evidence>
<comment type="caution">
    <text evidence="19">The sequence shown here is derived from an EMBL/GenBank/DDBJ whole genome shotgun (WGS) entry which is preliminary data.</text>
</comment>
<dbReference type="Gene3D" id="3.40.50.300">
    <property type="entry name" value="P-loop containing nucleotide triphosphate hydrolases"/>
    <property type="match status" value="2"/>
</dbReference>
<keyword evidence="11 17" id="KW-0267">Excision nuclease</keyword>
<dbReference type="InterPro" id="IPR004602">
    <property type="entry name" value="UvrA"/>
</dbReference>
<dbReference type="Gene3D" id="1.20.1580.10">
    <property type="entry name" value="ABC transporter ATPase like domain"/>
    <property type="match status" value="2"/>
</dbReference>
<evidence type="ECO:0000256" key="14">
    <source>
        <dbReference type="ARBA" id="ARBA00038000"/>
    </source>
</evidence>
<dbReference type="Pfam" id="PF17755">
    <property type="entry name" value="UvrA_DNA-bind"/>
    <property type="match status" value="1"/>
</dbReference>
<evidence type="ECO:0000256" key="2">
    <source>
        <dbReference type="ARBA" id="ARBA00022490"/>
    </source>
</evidence>
<evidence type="ECO:0000256" key="16">
    <source>
        <dbReference type="ARBA" id="ARBA00042156"/>
    </source>
</evidence>
<evidence type="ECO:0000256" key="11">
    <source>
        <dbReference type="ARBA" id="ARBA00022881"/>
    </source>
</evidence>
<feature type="zinc finger region" description="C4-type" evidence="17">
    <location>
        <begin position="257"/>
        <end position="284"/>
    </location>
</feature>
<keyword evidence="13 17" id="KW-0234">DNA repair</keyword>
<accession>A0ABT1WE32</accession>
<reference evidence="19 20" key="1">
    <citation type="submission" date="2022-07" db="EMBL/GenBank/DDBJ databases">
        <authorList>
            <person name="Xamxidin M."/>
            <person name="Wu M."/>
        </authorList>
    </citation>
    <scope>NUCLEOTIDE SEQUENCE [LARGE SCALE GENOMIC DNA]</scope>
    <source>
        <strain evidence="19 20">NBRC 111650</strain>
    </source>
</reference>
<dbReference type="CDD" id="cd03271">
    <property type="entry name" value="ABC_UvrA_II"/>
    <property type="match status" value="1"/>
</dbReference>
<dbReference type="PANTHER" id="PTHR43152">
    <property type="entry name" value="UVRABC SYSTEM PROTEIN A"/>
    <property type="match status" value="1"/>
</dbReference>
<keyword evidence="3 17" id="KW-0479">Metal-binding</keyword>
<dbReference type="RefSeq" id="WP_256762975.1">
    <property type="nucleotide sequence ID" value="NZ_JANIGO010000001.1"/>
</dbReference>
<evidence type="ECO:0000256" key="1">
    <source>
        <dbReference type="ARBA" id="ARBA00004496"/>
    </source>
</evidence>
<keyword evidence="12 17" id="KW-0238">DNA-binding</keyword>
<keyword evidence="9 17" id="KW-0862">Zinc</keyword>